<proteinExistence type="predicted"/>
<dbReference type="EMBL" id="VDEP01000409">
    <property type="protein sequence ID" value="KAA1087863.1"/>
    <property type="molecule type" value="Genomic_DNA"/>
</dbReference>
<organism evidence="2 3">
    <name type="scientific">Puccinia graminis f. sp. tritici</name>
    <dbReference type="NCBI Taxonomy" id="56615"/>
    <lineage>
        <taxon>Eukaryota</taxon>
        <taxon>Fungi</taxon>
        <taxon>Dikarya</taxon>
        <taxon>Basidiomycota</taxon>
        <taxon>Pucciniomycotina</taxon>
        <taxon>Pucciniomycetes</taxon>
        <taxon>Pucciniales</taxon>
        <taxon>Pucciniaceae</taxon>
        <taxon>Puccinia</taxon>
    </lineage>
</organism>
<evidence type="ECO:0000313" key="2">
    <source>
        <dbReference type="EMBL" id="KAA1087863.1"/>
    </source>
</evidence>
<protein>
    <submittedName>
        <fullName evidence="2">Uncharacterized protein</fullName>
    </submittedName>
</protein>
<evidence type="ECO:0000313" key="3">
    <source>
        <dbReference type="Proteomes" id="UP000325313"/>
    </source>
</evidence>
<gene>
    <name evidence="2" type="ORF">PGTUg99_019025</name>
</gene>
<comment type="caution">
    <text evidence="2">The sequence shown here is derived from an EMBL/GenBank/DDBJ whole genome shotgun (WGS) entry which is preliminary data.</text>
</comment>
<sequence length="69" mass="7574">MGGITSLTPQPRRLRSAGSVGSEDRWSQARSNHAPSPTICKSSAHDGQRTIVWGHHFYRFVCHQASSIA</sequence>
<name>A0A5B0NGF7_PUCGR</name>
<reference evidence="2 3" key="1">
    <citation type="submission" date="2019-05" db="EMBL/GenBank/DDBJ databases">
        <title>Emergence of the Ug99 lineage of the wheat stem rust pathogen through somatic hybridization.</title>
        <authorList>
            <person name="Li F."/>
            <person name="Upadhyaya N.M."/>
            <person name="Sperschneider J."/>
            <person name="Matny O."/>
            <person name="Nguyen-Phuc H."/>
            <person name="Mago R."/>
            <person name="Raley C."/>
            <person name="Miller M.E."/>
            <person name="Silverstein K.A.T."/>
            <person name="Henningsen E."/>
            <person name="Hirsch C.D."/>
            <person name="Visser B."/>
            <person name="Pretorius Z.A."/>
            <person name="Steffenson B.J."/>
            <person name="Schwessinger B."/>
            <person name="Dodds P.N."/>
            <person name="Figueroa M."/>
        </authorList>
    </citation>
    <scope>NUCLEOTIDE SEQUENCE [LARGE SCALE GENOMIC DNA]</scope>
    <source>
        <strain evidence="2 3">Ug99</strain>
    </source>
</reference>
<feature type="region of interest" description="Disordered" evidence="1">
    <location>
        <begin position="1"/>
        <end position="45"/>
    </location>
</feature>
<evidence type="ECO:0000256" key="1">
    <source>
        <dbReference type="SAM" id="MobiDB-lite"/>
    </source>
</evidence>
<feature type="compositionally biased region" description="Polar residues" evidence="1">
    <location>
        <begin position="28"/>
        <end position="41"/>
    </location>
</feature>
<dbReference type="AlphaFoldDB" id="A0A5B0NGF7"/>
<dbReference type="Proteomes" id="UP000325313">
    <property type="component" value="Unassembled WGS sequence"/>
</dbReference>
<accession>A0A5B0NGF7</accession>